<keyword evidence="8" id="KW-0238">DNA-binding</keyword>
<protein>
    <submittedName>
        <fullName evidence="12">ATP-dependent helicase</fullName>
    </submittedName>
</protein>
<evidence type="ECO:0000256" key="5">
    <source>
        <dbReference type="ARBA" id="ARBA00022840"/>
    </source>
</evidence>
<dbReference type="InterPro" id="IPR042493">
    <property type="entry name" value="XPD_DNA_FeS"/>
</dbReference>
<dbReference type="Gene3D" id="1.10.30.20">
    <property type="entry name" value="Bacterial XPD DNA helicase, FeS cluster domain"/>
    <property type="match status" value="1"/>
</dbReference>
<evidence type="ECO:0000256" key="3">
    <source>
        <dbReference type="ARBA" id="ARBA00022801"/>
    </source>
</evidence>
<dbReference type="InterPro" id="IPR010614">
    <property type="entry name" value="RAD3-like_helicase_DEAD"/>
</dbReference>
<dbReference type="InterPro" id="IPR011604">
    <property type="entry name" value="PDDEXK-like_dom_sf"/>
</dbReference>
<keyword evidence="4 12" id="KW-0347">Helicase</keyword>
<accession>A0ABQ1PGE8</accession>
<dbReference type="Pfam" id="PF13307">
    <property type="entry name" value="Helicase_C_2"/>
    <property type="match status" value="1"/>
</dbReference>
<keyword evidence="2" id="KW-0547">Nucleotide-binding</keyword>
<dbReference type="GO" id="GO:0004386">
    <property type="term" value="F:helicase activity"/>
    <property type="evidence" value="ECO:0007669"/>
    <property type="project" value="UniProtKB-KW"/>
</dbReference>
<dbReference type="Gene3D" id="3.40.50.300">
    <property type="entry name" value="P-loop containing nucleotide triphosphate hydrolases"/>
    <property type="match status" value="2"/>
</dbReference>
<keyword evidence="13" id="KW-1185">Reference proteome</keyword>
<keyword evidence="3" id="KW-0378">Hydrolase</keyword>
<feature type="domain" description="Helicase ATP-binding" evidence="11">
    <location>
        <begin position="180"/>
        <end position="428"/>
    </location>
</feature>
<evidence type="ECO:0000313" key="13">
    <source>
        <dbReference type="Proteomes" id="UP000619534"/>
    </source>
</evidence>
<dbReference type="EMBL" id="BMCJ01000005">
    <property type="protein sequence ID" value="GGC96892.1"/>
    <property type="molecule type" value="Genomic_DNA"/>
</dbReference>
<comment type="similarity">
    <text evidence="10">Belongs to the helicase family. DinG subfamily.</text>
</comment>
<dbReference type="InterPro" id="IPR014013">
    <property type="entry name" value="Helic_SF1/SF2_ATP-bd_DinG/Rad3"/>
</dbReference>
<evidence type="ECO:0000256" key="4">
    <source>
        <dbReference type="ARBA" id="ARBA00022806"/>
    </source>
</evidence>
<dbReference type="PANTHER" id="PTHR11472">
    <property type="entry name" value="DNA REPAIR DEAD HELICASE RAD3/XP-D SUBFAMILY MEMBER"/>
    <property type="match status" value="1"/>
</dbReference>
<dbReference type="InterPro" id="IPR027417">
    <property type="entry name" value="P-loop_NTPase"/>
</dbReference>
<keyword evidence="5" id="KW-0067">ATP-binding</keyword>
<evidence type="ECO:0000259" key="11">
    <source>
        <dbReference type="PROSITE" id="PS51193"/>
    </source>
</evidence>
<sequence length="767" mass="88571">MNEMKISVRSLVEYVYRGGNIDNRFRSSSSLMEGTLIHQHVQREYKGEDEKEVFLKTEFHCGDMKIIVHGRCDGLLKTDKGVVVDEIKSTSMPLDELTEESFPVYWAQAKGYAYIYALDHELDEIHVQVTYVQKTTKEKKRFIQTCRFDELSAFMEETIAAYTSYARILVHIREEKTKSIPDLDFPFPSYRPGQRKLAGAVYKTLKEERNLFGQAPTGIGKTVSTLFPAIKAMGDSDTERLFYLTAKTITRMTAEEALALMEEKGLRLRSVTLTAKDKICFQEETICQPEYCEFADGYYDRVNEAMVDILRNETRMTRNVIEAYARKHRVCPFEFSLDLAYIVDVVIGDYNYIFDPRVSLKRMAQEDRKETALLVDESHNLVERSREMYSAELSGGPFYDLQELYHGGELAEAIEYVSAAFDYLLKEHKGKESFILEEVPGMIEEAVEHFITKAELELREEPERHENDLLLETYFAAQNFLKVMQLVDDHYVIYGTIEKNDLLLRLFCVDPSYLLREVTKNYRASVFFSATLSPFAYYKDMLGGKKEDYILQLASPYDYEQVDITVQPLSTRYKDRERTSVQLAENLYTMVDNVKGNHLFFFPSYHYMELVYAEWLKRNRQGKKYRSIIQSQGMTEQERDDFLGSFQEGDKQKLVGFAVLGGVFSEGVDLRGDRLNGVAVVGIGLSPTSMERNLIKDYFNEKGKPGYDYAYVYPGMNKVLQAGGRLIRSEKDHGAILLVDDRFLTNKYLSLFPPEWSHYQVGNGSKT</sequence>
<keyword evidence="9" id="KW-0413">Isomerase</keyword>
<dbReference type="SMART" id="SM00491">
    <property type="entry name" value="HELICc2"/>
    <property type="match status" value="1"/>
</dbReference>
<dbReference type="Gene3D" id="3.90.320.10">
    <property type="match status" value="1"/>
</dbReference>
<evidence type="ECO:0000256" key="1">
    <source>
        <dbReference type="ARBA" id="ARBA00022723"/>
    </source>
</evidence>
<evidence type="ECO:0000256" key="8">
    <source>
        <dbReference type="ARBA" id="ARBA00023125"/>
    </source>
</evidence>
<evidence type="ECO:0000256" key="7">
    <source>
        <dbReference type="ARBA" id="ARBA00023014"/>
    </source>
</evidence>
<comment type="caution">
    <text evidence="12">The sequence shown here is derived from an EMBL/GenBank/DDBJ whole genome shotgun (WGS) entry which is preliminary data.</text>
</comment>
<evidence type="ECO:0000256" key="10">
    <source>
        <dbReference type="ARBA" id="ARBA00038058"/>
    </source>
</evidence>
<keyword evidence="7" id="KW-0411">Iron-sulfur</keyword>
<organism evidence="12 13">
    <name type="scientific">Thalassobacillus devorans</name>
    <dbReference type="NCBI Taxonomy" id="279813"/>
    <lineage>
        <taxon>Bacteria</taxon>
        <taxon>Bacillati</taxon>
        <taxon>Bacillota</taxon>
        <taxon>Bacilli</taxon>
        <taxon>Bacillales</taxon>
        <taxon>Bacillaceae</taxon>
        <taxon>Thalassobacillus</taxon>
    </lineage>
</organism>
<dbReference type="Pfam" id="PF06733">
    <property type="entry name" value="DEAD_2"/>
    <property type="match status" value="1"/>
</dbReference>
<name>A0ABQ1PGE8_9BACI</name>
<keyword evidence="6" id="KW-0408">Iron</keyword>
<evidence type="ECO:0000256" key="9">
    <source>
        <dbReference type="ARBA" id="ARBA00023235"/>
    </source>
</evidence>
<dbReference type="Gene3D" id="1.10.275.40">
    <property type="match status" value="1"/>
</dbReference>
<evidence type="ECO:0000256" key="2">
    <source>
        <dbReference type="ARBA" id="ARBA00022741"/>
    </source>
</evidence>
<evidence type="ECO:0000313" key="12">
    <source>
        <dbReference type="EMBL" id="GGC96892.1"/>
    </source>
</evidence>
<reference evidence="13" key="1">
    <citation type="journal article" date="2019" name="Int. J. Syst. Evol. Microbiol.">
        <title>The Global Catalogue of Microorganisms (GCM) 10K type strain sequencing project: providing services to taxonomists for standard genome sequencing and annotation.</title>
        <authorList>
            <consortium name="The Broad Institute Genomics Platform"/>
            <consortium name="The Broad Institute Genome Sequencing Center for Infectious Disease"/>
            <person name="Wu L."/>
            <person name="Ma J."/>
        </authorList>
    </citation>
    <scope>NUCLEOTIDE SEQUENCE [LARGE SCALE GENOMIC DNA]</scope>
    <source>
        <strain evidence="13">CCM 7282</strain>
    </source>
</reference>
<dbReference type="SUPFAM" id="SSF52540">
    <property type="entry name" value="P-loop containing nucleoside triphosphate hydrolases"/>
    <property type="match status" value="2"/>
</dbReference>
<evidence type="ECO:0000256" key="6">
    <source>
        <dbReference type="ARBA" id="ARBA00023004"/>
    </source>
</evidence>
<dbReference type="InterPro" id="IPR045028">
    <property type="entry name" value="DinG/Rad3-like"/>
</dbReference>
<dbReference type="PROSITE" id="PS51193">
    <property type="entry name" value="HELICASE_ATP_BIND_2"/>
    <property type="match status" value="1"/>
</dbReference>
<dbReference type="Proteomes" id="UP000619534">
    <property type="component" value="Unassembled WGS sequence"/>
</dbReference>
<proteinExistence type="inferred from homology"/>
<dbReference type="InterPro" id="IPR006555">
    <property type="entry name" value="ATP-dep_Helicase_C"/>
</dbReference>
<keyword evidence="1" id="KW-0479">Metal-binding</keyword>
<dbReference type="PANTHER" id="PTHR11472:SF34">
    <property type="entry name" value="REGULATOR OF TELOMERE ELONGATION HELICASE 1"/>
    <property type="match status" value="1"/>
</dbReference>
<gene>
    <name evidence="12" type="ORF">GCM10007216_29610</name>
</gene>